<comment type="caution">
    <text evidence="2">The sequence shown here is derived from an EMBL/GenBank/DDBJ whole genome shotgun (WGS) entry which is preliminary data.</text>
</comment>
<organism evidence="2 3">
    <name type="scientific">Lithocarpus litseifolius</name>
    <dbReference type="NCBI Taxonomy" id="425828"/>
    <lineage>
        <taxon>Eukaryota</taxon>
        <taxon>Viridiplantae</taxon>
        <taxon>Streptophyta</taxon>
        <taxon>Embryophyta</taxon>
        <taxon>Tracheophyta</taxon>
        <taxon>Spermatophyta</taxon>
        <taxon>Magnoliopsida</taxon>
        <taxon>eudicotyledons</taxon>
        <taxon>Gunneridae</taxon>
        <taxon>Pentapetalae</taxon>
        <taxon>rosids</taxon>
        <taxon>fabids</taxon>
        <taxon>Fagales</taxon>
        <taxon>Fagaceae</taxon>
        <taxon>Lithocarpus</taxon>
    </lineage>
</organism>
<feature type="compositionally biased region" description="Acidic residues" evidence="1">
    <location>
        <begin position="147"/>
        <end position="161"/>
    </location>
</feature>
<feature type="compositionally biased region" description="Basic and acidic residues" evidence="1">
    <location>
        <begin position="168"/>
        <end position="192"/>
    </location>
</feature>
<protein>
    <submittedName>
        <fullName evidence="2">Uncharacterized protein</fullName>
    </submittedName>
</protein>
<reference evidence="2 3" key="1">
    <citation type="submission" date="2024-01" db="EMBL/GenBank/DDBJ databases">
        <title>A telomere-to-telomere, gap-free genome of sweet tea (Lithocarpus litseifolius).</title>
        <authorList>
            <person name="Zhou J."/>
        </authorList>
    </citation>
    <scope>NUCLEOTIDE SEQUENCE [LARGE SCALE GENOMIC DNA]</scope>
    <source>
        <strain evidence="2">Zhou-2022a</strain>
        <tissue evidence="2">Leaf</tissue>
    </source>
</reference>
<name>A0AAW2CW27_9ROSI</name>
<sequence>MLNSYAAVKPTMMQGALTFQHPILNPLPFPAFAPKNHTPCPSASKPNCISYTNSASPFYKSVLAVGARAVHPSLTSKSLVTGFLNSPLEDMLKNRRDLDCRYLEETRLEQKRGGGDGYDDYYAVPEPHFNELVRGDPQHREARVDDDLVNGDSDDVSEEVNDFANQDSKSRSGVDDDNDFGHENKPKPKPSFEELLPLLKWSHSLPHTQ</sequence>
<dbReference type="EMBL" id="JAZDWU010000005">
    <property type="protein sequence ID" value="KAL0001216.1"/>
    <property type="molecule type" value="Genomic_DNA"/>
</dbReference>
<gene>
    <name evidence="2" type="ORF">SO802_014997</name>
</gene>
<dbReference type="Proteomes" id="UP001459277">
    <property type="component" value="Unassembled WGS sequence"/>
</dbReference>
<proteinExistence type="predicted"/>
<feature type="region of interest" description="Disordered" evidence="1">
    <location>
        <begin position="147"/>
        <end position="209"/>
    </location>
</feature>
<dbReference type="AlphaFoldDB" id="A0AAW2CW27"/>
<evidence type="ECO:0000313" key="3">
    <source>
        <dbReference type="Proteomes" id="UP001459277"/>
    </source>
</evidence>
<keyword evidence="3" id="KW-1185">Reference proteome</keyword>
<evidence type="ECO:0000313" key="2">
    <source>
        <dbReference type="EMBL" id="KAL0001216.1"/>
    </source>
</evidence>
<evidence type="ECO:0000256" key="1">
    <source>
        <dbReference type="SAM" id="MobiDB-lite"/>
    </source>
</evidence>
<accession>A0AAW2CW27</accession>